<gene>
    <name evidence="2" type="ORF">ML536_15885</name>
</gene>
<evidence type="ECO:0000256" key="1">
    <source>
        <dbReference type="SAM" id="SignalP"/>
    </source>
</evidence>
<dbReference type="GO" id="GO:0016787">
    <property type="term" value="F:hydrolase activity"/>
    <property type="evidence" value="ECO:0007669"/>
    <property type="project" value="UniProtKB-KW"/>
</dbReference>
<dbReference type="AlphaFoldDB" id="A0AA41QNY0"/>
<protein>
    <submittedName>
        <fullName evidence="2">Acyloxyacyl hydrolase</fullName>
    </submittedName>
</protein>
<keyword evidence="3" id="KW-1185">Reference proteome</keyword>
<feature type="signal peptide" evidence="1">
    <location>
        <begin position="1"/>
        <end position="21"/>
    </location>
</feature>
<evidence type="ECO:0000313" key="3">
    <source>
        <dbReference type="Proteomes" id="UP001156140"/>
    </source>
</evidence>
<dbReference type="EMBL" id="JALAZD010000002">
    <property type="protein sequence ID" value="MCI0128311.1"/>
    <property type="molecule type" value="Genomic_DNA"/>
</dbReference>
<dbReference type="InterPro" id="IPR011250">
    <property type="entry name" value="OMP/PagP_B-barrel"/>
</dbReference>
<dbReference type="Proteomes" id="UP001156140">
    <property type="component" value="Unassembled WGS sequence"/>
</dbReference>
<dbReference type="Gene3D" id="2.40.160.20">
    <property type="match status" value="1"/>
</dbReference>
<name>A0AA41QNY0_9HYPH</name>
<reference evidence="2" key="1">
    <citation type="submission" date="2022-03" db="EMBL/GenBank/DDBJ databases">
        <title>The complete genome sequence of a Methyloterrigena soli.</title>
        <authorList>
            <person name="Zi Z."/>
        </authorList>
    </citation>
    <scope>NUCLEOTIDE SEQUENCE</scope>
    <source>
        <strain evidence="2">M48</strain>
    </source>
</reference>
<feature type="chain" id="PRO_5041272897" evidence="1">
    <location>
        <begin position="22"/>
        <end position="186"/>
    </location>
</feature>
<proteinExistence type="predicted"/>
<organism evidence="2 3">
    <name type="scientific">Paradevosia shaoguanensis</name>
    <dbReference type="NCBI Taxonomy" id="1335043"/>
    <lineage>
        <taxon>Bacteria</taxon>
        <taxon>Pseudomonadati</taxon>
        <taxon>Pseudomonadota</taxon>
        <taxon>Alphaproteobacteria</taxon>
        <taxon>Hyphomicrobiales</taxon>
        <taxon>Devosiaceae</taxon>
        <taxon>Paradevosia</taxon>
    </lineage>
</organism>
<evidence type="ECO:0000313" key="2">
    <source>
        <dbReference type="EMBL" id="MCI0128311.1"/>
    </source>
</evidence>
<dbReference type="Pfam" id="PF09411">
    <property type="entry name" value="PagL"/>
    <property type="match status" value="1"/>
</dbReference>
<comment type="caution">
    <text evidence="2">The sequence shown here is derived from an EMBL/GenBank/DDBJ whole genome shotgun (WGS) entry which is preliminary data.</text>
</comment>
<keyword evidence="1" id="KW-0732">Signal</keyword>
<dbReference type="RefSeq" id="WP_281736515.1">
    <property type="nucleotide sequence ID" value="NZ_JAKETQ010000002.1"/>
</dbReference>
<accession>A0AA41QNY0</accession>
<keyword evidence="2" id="KW-0378">Hydrolase</keyword>
<dbReference type="InterPro" id="IPR018550">
    <property type="entry name" value="Lipid-A_deacylase-rel"/>
</dbReference>
<sequence length="186" mass="20098">MVKRLWAVLAGLALCCAPAQAQSFGLSEVRVGVAAHDAYNGFLPFTSENYRFNGITDLSFDAIFRSPDLDAFRWIGSPRPRIGATVSMQGLDSIAHAGLLWQVPLGDTFYVEAGFGAAINTGSLGETEMPSRRFGCRIGFYESFGVGANLSPSATMTLTYEHTSNNGYCPYNDGLSNIGLRIGFKF</sequence>
<dbReference type="SUPFAM" id="SSF56925">
    <property type="entry name" value="OMPA-like"/>
    <property type="match status" value="1"/>
</dbReference>